<reference evidence="2 3" key="1">
    <citation type="submission" date="2019-02" db="EMBL/GenBank/DDBJ databases">
        <title>Deep-cultivation of Planctomycetes and their phenomic and genomic characterization uncovers novel biology.</title>
        <authorList>
            <person name="Wiegand S."/>
            <person name="Jogler M."/>
            <person name="Boedeker C."/>
            <person name="Pinto D."/>
            <person name="Vollmers J."/>
            <person name="Rivas-Marin E."/>
            <person name="Kohn T."/>
            <person name="Peeters S.H."/>
            <person name="Heuer A."/>
            <person name="Rast P."/>
            <person name="Oberbeckmann S."/>
            <person name="Bunk B."/>
            <person name="Jeske O."/>
            <person name="Meyerdierks A."/>
            <person name="Storesund J.E."/>
            <person name="Kallscheuer N."/>
            <person name="Luecker S."/>
            <person name="Lage O.M."/>
            <person name="Pohl T."/>
            <person name="Merkel B.J."/>
            <person name="Hornburger P."/>
            <person name="Mueller R.-W."/>
            <person name="Bruemmer F."/>
            <person name="Labrenz M."/>
            <person name="Spormann A.M."/>
            <person name="Op den Camp H."/>
            <person name="Overmann J."/>
            <person name="Amann R."/>
            <person name="Jetten M.S.M."/>
            <person name="Mascher T."/>
            <person name="Medema M.H."/>
            <person name="Devos D.P."/>
            <person name="Kaster A.-K."/>
            <person name="Ovreas L."/>
            <person name="Rohde M."/>
            <person name="Galperin M.Y."/>
            <person name="Jogler C."/>
        </authorList>
    </citation>
    <scope>NUCLEOTIDE SEQUENCE [LARGE SCALE GENOMIC DNA]</scope>
    <source>
        <strain evidence="2 3">Pla110</strain>
    </source>
</reference>
<evidence type="ECO:0008006" key="4">
    <source>
        <dbReference type="Google" id="ProtNLM"/>
    </source>
</evidence>
<dbReference type="SUPFAM" id="SSF51445">
    <property type="entry name" value="(Trans)glycosidases"/>
    <property type="match status" value="1"/>
</dbReference>
<feature type="signal peptide" evidence="1">
    <location>
        <begin position="1"/>
        <end position="23"/>
    </location>
</feature>
<keyword evidence="1" id="KW-0732">Signal</keyword>
<accession>A0A518CSX9</accession>
<dbReference type="KEGG" id="plon:Pla110_40870"/>
<dbReference type="InterPro" id="IPR017853">
    <property type="entry name" value="GH"/>
</dbReference>
<sequence length="404" mass="46445" precursor="true">MASFQLLITCLFSITLLTSQLTAEENARPSRFIYNSDANHVYHYIKPPMTVENLQGYVDEVVGTGVTTFFASPNWGMPMAYPSEVTDMIGSTLSEEEFEEYRKIGADKKVSAERAFTNYYSIYNKGIDPFGVMIDRAKEQGLEVFISYRPNEIHDVQNPDSLIVSKFWRDHPEWRVGKIGDEISPLFAEIIGGRKDHPVHPLVASWFPGALNFAIPEVRTQRLAEMRECCERYPIEGLDIDLQRFPIYFPQDEGPEHVATMTNWIREVRAMTEEVGHKRGRPILLSARIMARPQQNLSIGLDPVTWAKEGLIDFVEVSHYLRNDFPLPVNEYRELMPADFPIYASIEVEKDPDNYRRIARHLYDEGADGLMIFNYFTSREGGREPDFTLFKELSDPTKLKPVEP</sequence>
<dbReference type="Proteomes" id="UP000317178">
    <property type="component" value="Chromosome"/>
</dbReference>
<gene>
    <name evidence="2" type="ORF">Pla110_40870</name>
</gene>
<dbReference type="EMBL" id="CP036281">
    <property type="protein sequence ID" value="QDU82332.1"/>
    <property type="molecule type" value="Genomic_DNA"/>
</dbReference>
<dbReference type="OrthoDB" id="252749at2"/>
<evidence type="ECO:0000256" key="1">
    <source>
        <dbReference type="SAM" id="SignalP"/>
    </source>
</evidence>
<proteinExistence type="predicted"/>
<keyword evidence="3" id="KW-1185">Reference proteome</keyword>
<dbReference type="AlphaFoldDB" id="A0A518CSX9"/>
<feature type="chain" id="PRO_5022237067" description="Glycosyl hydrolase-like 10 domain-containing protein" evidence="1">
    <location>
        <begin position="24"/>
        <end position="404"/>
    </location>
</feature>
<organism evidence="2 3">
    <name type="scientific">Polystyrenella longa</name>
    <dbReference type="NCBI Taxonomy" id="2528007"/>
    <lineage>
        <taxon>Bacteria</taxon>
        <taxon>Pseudomonadati</taxon>
        <taxon>Planctomycetota</taxon>
        <taxon>Planctomycetia</taxon>
        <taxon>Planctomycetales</taxon>
        <taxon>Planctomycetaceae</taxon>
        <taxon>Polystyrenella</taxon>
    </lineage>
</organism>
<name>A0A518CSX9_9PLAN</name>
<protein>
    <recommendedName>
        <fullName evidence="4">Glycosyl hydrolase-like 10 domain-containing protein</fullName>
    </recommendedName>
</protein>
<evidence type="ECO:0000313" key="2">
    <source>
        <dbReference type="EMBL" id="QDU82332.1"/>
    </source>
</evidence>
<evidence type="ECO:0000313" key="3">
    <source>
        <dbReference type="Proteomes" id="UP000317178"/>
    </source>
</evidence>
<dbReference type="RefSeq" id="WP_144998424.1">
    <property type="nucleotide sequence ID" value="NZ_CP036281.1"/>
</dbReference>